<gene>
    <name evidence="4" type="ORF">DIS18_07635</name>
</gene>
<dbReference type="Pfam" id="PF00491">
    <property type="entry name" value="Arginase"/>
    <property type="match status" value="1"/>
</dbReference>
<dbReference type="InterPro" id="IPR006035">
    <property type="entry name" value="Ureohydrolase"/>
</dbReference>
<keyword evidence="5" id="KW-1185">Reference proteome</keyword>
<dbReference type="RefSeq" id="WP_109352399.1">
    <property type="nucleotide sequence ID" value="NZ_QFRI01000001.1"/>
</dbReference>
<proteinExistence type="inferred from homology"/>
<protein>
    <submittedName>
        <fullName evidence="4">Arginase</fullName>
    </submittedName>
</protein>
<dbReference type="GO" id="GO:0008783">
    <property type="term" value="F:agmatinase activity"/>
    <property type="evidence" value="ECO:0007669"/>
    <property type="project" value="TreeGrafter"/>
</dbReference>
<organism evidence="4 5">
    <name type="scientific">Algibacter marinivivus</name>
    <dbReference type="NCBI Taxonomy" id="2100723"/>
    <lineage>
        <taxon>Bacteria</taxon>
        <taxon>Pseudomonadati</taxon>
        <taxon>Bacteroidota</taxon>
        <taxon>Flavobacteriia</taxon>
        <taxon>Flavobacteriales</taxon>
        <taxon>Flavobacteriaceae</taxon>
        <taxon>Algibacter</taxon>
    </lineage>
</organism>
<reference evidence="5" key="3">
    <citation type="submission" date="2018-05" db="EMBL/GenBank/DDBJ databases">
        <authorList>
            <person name="Lu D."/>
        </authorList>
    </citation>
    <scope>NUCLEOTIDE SEQUENCE [LARGE SCALE GENOMIC DNA]</scope>
    <source>
        <strain evidence="5">ZY111</strain>
    </source>
</reference>
<dbReference type="Proteomes" id="UP000245375">
    <property type="component" value="Unassembled WGS sequence"/>
</dbReference>
<name>A0A2U2X9D3_9FLAO</name>
<evidence type="ECO:0000256" key="2">
    <source>
        <dbReference type="ARBA" id="ARBA00022801"/>
    </source>
</evidence>
<reference evidence="5" key="2">
    <citation type="submission" date="2018-05" db="EMBL/GenBank/DDBJ databases">
        <title>Algibacter marinivivus sp. nov., isolated from sample around a algae.</title>
        <authorList>
            <person name="Lu D."/>
        </authorList>
    </citation>
    <scope>NUCLEOTIDE SEQUENCE [LARGE SCALE GENOMIC DNA]</scope>
    <source>
        <strain evidence="5">ZY111</strain>
    </source>
</reference>
<dbReference type="AlphaFoldDB" id="A0A2U2X9D3"/>
<dbReference type="Gene3D" id="3.40.800.10">
    <property type="entry name" value="Ureohydrolase domain"/>
    <property type="match status" value="1"/>
</dbReference>
<dbReference type="GO" id="GO:0046872">
    <property type="term" value="F:metal ion binding"/>
    <property type="evidence" value="ECO:0007669"/>
    <property type="project" value="UniProtKB-KW"/>
</dbReference>
<dbReference type="SUPFAM" id="SSF52768">
    <property type="entry name" value="Arginase/deacetylase"/>
    <property type="match status" value="1"/>
</dbReference>
<keyword evidence="1" id="KW-0479">Metal-binding</keyword>
<sequence length="388" mass="44278">MNFNFLSPVSDSVLAHNELLSAQALGRKLKIHSEQHGMPDLEGVNIAIIGVLENRNDINYIGEEFQLNEIRKSFYGLFPGSWNTTVADLGDINRGESVEDTYFALKEAITILVKKNIIPVILGGSQDLTYANYRAYDALIPMVNIVNVDAQFNLGDSTKPIKNTSFVGKIILDEPYNLFNYATIGYQTYFNSQEEIDLMDNLYFESYRLGEVSKDVTIVEPVLRDANIVSLDLTSIKGSEVSSKQKYSPNGLDGKEVCAIARYAGISNKVTSFGIYEYKQSKDDELTSMLVAQILWYFIEGVNFRVKDDDFSNDRNYQKYITLVESQELTFYKSNKTGRWWIEIPFLEEVNNKLKRHTLLPCMHQDYLDACNNKVPERWFKALQKNSV</sequence>
<dbReference type="PANTHER" id="PTHR11358:SF26">
    <property type="entry name" value="GUANIDINO ACID HYDROLASE, MITOCHONDRIAL"/>
    <property type="match status" value="1"/>
</dbReference>
<keyword evidence="2" id="KW-0378">Hydrolase</keyword>
<dbReference type="PANTHER" id="PTHR11358">
    <property type="entry name" value="ARGINASE/AGMATINASE"/>
    <property type="match status" value="1"/>
</dbReference>
<dbReference type="PROSITE" id="PS51409">
    <property type="entry name" value="ARGINASE_2"/>
    <property type="match status" value="1"/>
</dbReference>
<dbReference type="CDD" id="cd09988">
    <property type="entry name" value="Formimidoylglutamase"/>
    <property type="match status" value="1"/>
</dbReference>
<comment type="caution">
    <text evidence="4">The sequence shown here is derived from an EMBL/GenBank/DDBJ whole genome shotgun (WGS) entry which is preliminary data.</text>
</comment>
<evidence type="ECO:0000256" key="3">
    <source>
        <dbReference type="PROSITE-ProRule" id="PRU00742"/>
    </source>
</evidence>
<evidence type="ECO:0000256" key="1">
    <source>
        <dbReference type="ARBA" id="ARBA00022723"/>
    </source>
</evidence>
<reference evidence="4 5" key="1">
    <citation type="submission" date="2018-05" db="EMBL/GenBank/DDBJ databases">
        <title>Algibacter marinivivus sp. nov., isolated from sample around a algae.</title>
        <authorList>
            <person name="Zhong X."/>
        </authorList>
    </citation>
    <scope>NUCLEOTIDE SEQUENCE [LARGE SCALE GENOMIC DNA]</scope>
    <source>
        <strain evidence="4 5">ZY111</strain>
    </source>
</reference>
<evidence type="ECO:0000313" key="4">
    <source>
        <dbReference type="EMBL" id="PWH84396.1"/>
    </source>
</evidence>
<dbReference type="GO" id="GO:0033389">
    <property type="term" value="P:putrescine biosynthetic process from arginine, via agmatine"/>
    <property type="evidence" value="ECO:0007669"/>
    <property type="project" value="TreeGrafter"/>
</dbReference>
<dbReference type="OrthoDB" id="931936at2"/>
<evidence type="ECO:0000313" key="5">
    <source>
        <dbReference type="Proteomes" id="UP000245375"/>
    </source>
</evidence>
<accession>A0A2U2X9D3</accession>
<dbReference type="InterPro" id="IPR023696">
    <property type="entry name" value="Ureohydrolase_dom_sf"/>
</dbReference>
<dbReference type="EMBL" id="QFRI01000001">
    <property type="protein sequence ID" value="PWH84396.1"/>
    <property type="molecule type" value="Genomic_DNA"/>
</dbReference>
<comment type="similarity">
    <text evidence="3">Belongs to the arginase family.</text>
</comment>